<feature type="compositionally biased region" description="Basic and acidic residues" evidence="2">
    <location>
        <begin position="572"/>
        <end position="598"/>
    </location>
</feature>
<proteinExistence type="predicted"/>
<dbReference type="EMBL" id="CAJGYO010000094">
    <property type="protein sequence ID" value="CAD6340939.1"/>
    <property type="molecule type" value="Genomic_DNA"/>
</dbReference>
<feature type="region of interest" description="Disordered" evidence="2">
    <location>
        <begin position="36"/>
        <end position="68"/>
    </location>
</feature>
<feature type="domain" description="Coenzyme Q-binding protein COQ10 START" evidence="3">
    <location>
        <begin position="76"/>
        <end position="200"/>
    </location>
</feature>
<feature type="region of interest" description="Disordered" evidence="2">
    <location>
        <begin position="472"/>
        <end position="497"/>
    </location>
</feature>
<accession>A0A811SK71</accession>
<evidence type="ECO:0000256" key="1">
    <source>
        <dbReference type="ARBA" id="ARBA00004123"/>
    </source>
</evidence>
<sequence>MRALASPAASFLPGISSPSPRARALPFRALAGRALRRRRGRGRHRGPLGRRPPALPRRTRGRVGGRAPRVGARREVITDYERLADFIPNLVQSGTIPCPHEGRIWLEQRGLQQALYWHIEARVVLDLQEIHDSINGRELHFSMVDGDFKKFEGKWSIRSGPRSSSAVLLYEVNVIPRFNFPAIFLEKIIRSDLPVNLGALACRAEKIYLENQSCGSRKFSVEDLKPSSTSSQLDKFHSTTVDTSSSKFKEAPPTSGVSSVLPSPASELISKWGVYGNVCRIDRPCVVDEIHLRRFDGMLEHEGAHRCVFASITVKAPVREVWSVLTAYENLPEFVPNLAISRIVLRDNNKVRIMQEGCKGLLYMVLHARVVMDLREKFEQEIRFEQVEGDFYSFKGKWRLEQLGDQHTLLKYMVETKMHRDTFLSESILEEVIYEDLPSNLCAIRDYIEKAGTKGSNSTAHSDLSIDPDAYHAESRQSEQASVSCSSSTMKQRPKVPGLQKDIEVLKSELENFIAEYDQPVPEKLGMDPSYMPSRKSFERAGRYDIARALEKWGGVQEVSRLLSLKLRRPRRQGDLDDESRSESPSEMAKKHGVKPDKGIVSSDAQKWLLKLKDLDVNWVEY</sequence>
<name>A0A811SK71_9POAL</name>
<dbReference type="GO" id="GO:0042548">
    <property type="term" value="P:regulation of photosynthesis, light reaction"/>
    <property type="evidence" value="ECO:0007669"/>
    <property type="project" value="TreeGrafter"/>
</dbReference>
<dbReference type="CDD" id="cd08866">
    <property type="entry name" value="SRPBCC_11"/>
    <property type="match status" value="1"/>
</dbReference>
<evidence type="ECO:0000313" key="5">
    <source>
        <dbReference type="Proteomes" id="UP000604825"/>
    </source>
</evidence>
<dbReference type="Proteomes" id="UP000604825">
    <property type="component" value="Unassembled WGS sequence"/>
</dbReference>
<dbReference type="InterPro" id="IPR023393">
    <property type="entry name" value="START-like_dom_sf"/>
</dbReference>
<comment type="subcellular location">
    <subcellularLocation>
        <location evidence="1">Nucleus</location>
    </subcellularLocation>
</comment>
<dbReference type="InterPro" id="IPR005031">
    <property type="entry name" value="COQ10_START"/>
</dbReference>
<feature type="domain" description="Coenzyme Q-binding protein COQ10 START" evidence="3">
    <location>
        <begin position="314"/>
        <end position="444"/>
    </location>
</feature>
<dbReference type="SUPFAM" id="SSF55961">
    <property type="entry name" value="Bet v1-like"/>
    <property type="match status" value="2"/>
</dbReference>
<keyword evidence="5" id="KW-1185">Reference proteome</keyword>
<dbReference type="Pfam" id="PF03364">
    <property type="entry name" value="Polyketide_cyc"/>
    <property type="match status" value="2"/>
</dbReference>
<reference evidence="4" key="1">
    <citation type="submission" date="2020-10" db="EMBL/GenBank/DDBJ databases">
        <authorList>
            <person name="Han B."/>
            <person name="Lu T."/>
            <person name="Zhao Q."/>
            <person name="Huang X."/>
            <person name="Zhao Y."/>
        </authorList>
    </citation>
    <scope>NUCLEOTIDE SEQUENCE</scope>
</reference>
<dbReference type="AlphaFoldDB" id="A0A811SK71"/>
<dbReference type="PANTHER" id="PTHR34060">
    <property type="entry name" value="POLYKETIDE CYCLASE / DEHYDRASE AND LIPID TRANSPORT PROTEIN"/>
    <property type="match status" value="1"/>
</dbReference>
<evidence type="ECO:0000256" key="2">
    <source>
        <dbReference type="SAM" id="MobiDB-lite"/>
    </source>
</evidence>
<dbReference type="PANTHER" id="PTHR34060:SF2">
    <property type="entry name" value="OS03G0837900 PROTEIN"/>
    <property type="match status" value="1"/>
</dbReference>
<organism evidence="4 5">
    <name type="scientific">Miscanthus lutarioriparius</name>
    <dbReference type="NCBI Taxonomy" id="422564"/>
    <lineage>
        <taxon>Eukaryota</taxon>
        <taxon>Viridiplantae</taxon>
        <taxon>Streptophyta</taxon>
        <taxon>Embryophyta</taxon>
        <taxon>Tracheophyta</taxon>
        <taxon>Spermatophyta</taxon>
        <taxon>Magnoliopsida</taxon>
        <taxon>Liliopsida</taxon>
        <taxon>Poales</taxon>
        <taxon>Poaceae</taxon>
        <taxon>PACMAD clade</taxon>
        <taxon>Panicoideae</taxon>
        <taxon>Andropogonodae</taxon>
        <taxon>Andropogoneae</taxon>
        <taxon>Saccharinae</taxon>
        <taxon>Miscanthus</taxon>
    </lineage>
</organism>
<evidence type="ECO:0000313" key="4">
    <source>
        <dbReference type="EMBL" id="CAD6340939.1"/>
    </source>
</evidence>
<gene>
    <name evidence="4" type="ORF">NCGR_LOCUS65037</name>
</gene>
<dbReference type="GO" id="GO:0005634">
    <property type="term" value="C:nucleus"/>
    <property type="evidence" value="ECO:0007669"/>
    <property type="project" value="UniProtKB-SubCell"/>
</dbReference>
<protein>
    <recommendedName>
        <fullName evidence="3">Coenzyme Q-binding protein COQ10 START domain-containing protein</fullName>
    </recommendedName>
</protein>
<feature type="region of interest" description="Disordered" evidence="2">
    <location>
        <begin position="570"/>
        <end position="599"/>
    </location>
</feature>
<feature type="compositionally biased region" description="Low complexity" evidence="2">
    <location>
        <begin position="478"/>
        <end position="488"/>
    </location>
</feature>
<dbReference type="Gene3D" id="3.30.530.20">
    <property type="match status" value="2"/>
</dbReference>
<comment type="caution">
    <text evidence="4">The sequence shown here is derived from an EMBL/GenBank/DDBJ whole genome shotgun (WGS) entry which is preliminary data.</text>
</comment>
<dbReference type="OrthoDB" id="2779at2759"/>
<feature type="compositionally biased region" description="Basic residues" evidence="2">
    <location>
        <begin position="36"/>
        <end position="48"/>
    </location>
</feature>
<evidence type="ECO:0000259" key="3">
    <source>
        <dbReference type="Pfam" id="PF03364"/>
    </source>
</evidence>